<keyword evidence="8" id="KW-0677">Repeat</keyword>
<evidence type="ECO:0000259" key="18">
    <source>
        <dbReference type="PROSITE" id="PS50106"/>
    </source>
</evidence>
<comment type="subcellular location">
    <subcellularLocation>
        <location evidence="2">Periplasm</location>
    </subcellularLocation>
</comment>
<evidence type="ECO:0000256" key="17">
    <source>
        <dbReference type="SAM" id="SignalP"/>
    </source>
</evidence>
<protein>
    <recommendedName>
        <fullName evidence="5">Probable periplasmic serine endoprotease DegP-like</fullName>
        <ecNumber evidence="4">3.4.21.107</ecNumber>
    </recommendedName>
    <alternativeName>
        <fullName evidence="13">Protease Do</fullName>
    </alternativeName>
</protein>
<evidence type="ECO:0000256" key="10">
    <source>
        <dbReference type="ARBA" id="ARBA00022801"/>
    </source>
</evidence>
<dbReference type="GO" id="GO:0006508">
    <property type="term" value="P:proteolysis"/>
    <property type="evidence" value="ECO:0007669"/>
    <property type="project" value="UniProtKB-KW"/>
</dbReference>
<gene>
    <name evidence="19" type="ORF">B5C34_06960</name>
</gene>
<dbReference type="SUPFAM" id="SSF50156">
    <property type="entry name" value="PDZ domain-like"/>
    <property type="match status" value="2"/>
</dbReference>
<evidence type="ECO:0000256" key="5">
    <source>
        <dbReference type="ARBA" id="ARBA00013958"/>
    </source>
</evidence>
<dbReference type="Proteomes" id="UP000198462">
    <property type="component" value="Unassembled WGS sequence"/>
</dbReference>
<keyword evidence="6 19" id="KW-0645">Protease</keyword>
<dbReference type="InterPro" id="IPR001940">
    <property type="entry name" value="Peptidase_S1C"/>
</dbReference>
<organism evidence="19 20">
    <name type="scientific">Pacificimonas flava</name>
    <dbReference type="NCBI Taxonomy" id="1234595"/>
    <lineage>
        <taxon>Bacteria</taxon>
        <taxon>Pseudomonadati</taxon>
        <taxon>Pseudomonadota</taxon>
        <taxon>Alphaproteobacteria</taxon>
        <taxon>Sphingomonadales</taxon>
        <taxon>Sphingosinicellaceae</taxon>
        <taxon>Pacificimonas</taxon>
    </lineage>
</organism>
<feature type="region of interest" description="Disordered" evidence="16">
    <location>
        <begin position="83"/>
        <end position="120"/>
    </location>
</feature>
<dbReference type="Gene3D" id="2.30.42.10">
    <property type="match status" value="2"/>
</dbReference>
<keyword evidence="9" id="KW-0574">Periplasm</keyword>
<proteinExistence type="inferred from homology"/>
<dbReference type="PRINTS" id="PR00834">
    <property type="entry name" value="PROTEASES2C"/>
</dbReference>
<dbReference type="EMBL" id="NFZT01000001">
    <property type="protein sequence ID" value="OWV33223.1"/>
    <property type="molecule type" value="Genomic_DNA"/>
</dbReference>
<feature type="compositionally biased region" description="Basic and acidic residues" evidence="16">
    <location>
        <begin position="404"/>
        <end position="414"/>
    </location>
</feature>
<evidence type="ECO:0000256" key="12">
    <source>
        <dbReference type="ARBA" id="ARBA00023016"/>
    </source>
</evidence>
<dbReference type="AlphaFoldDB" id="A0A219B4Y8"/>
<feature type="active site" description="Charge relay system" evidence="14">
    <location>
        <position position="172"/>
    </location>
</feature>
<evidence type="ECO:0000256" key="3">
    <source>
        <dbReference type="ARBA" id="ARBA00010541"/>
    </source>
</evidence>
<evidence type="ECO:0000256" key="1">
    <source>
        <dbReference type="ARBA" id="ARBA00001772"/>
    </source>
</evidence>
<dbReference type="GO" id="GO:0004252">
    <property type="term" value="F:serine-type endopeptidase activity"/>
    <property type="evidence" value="ECO:0007669"/>
    <property type="project" value="InterPro"/>
</dbReference>
<keyword evidence="20" id="KW-1185">Reference proteome</keyword>
<evidence type="ECO:0000256" key="4">
    <source>
        <dbReference type="ARBA" id="ARBA00013035"/>
    </source>
</evidence>
<dbReference type="InterPro" id="IPR009003">
    <property type="entry name" value="Peptidase_S1_PA"/>
</dbReference>
<accession>A0A219B4Y8</accession>
<dbReference type="InterPro" id="IPR001478">
    <property type="entry name" value="PDZ"/>
</dbReference>
<dbReference type="Pfam" id="PF13180">
    <property type="entry name" value="PDZ_2"/>
    <property type="match status" value="1"/>
</dbReference>
<dbReference type="PANTHER" id="PTHR22939">
    <property type="entry name" value="SERINE PROTEASE FAMILY S1C HTRA-RELATED"/>
    <property type="match status" value="1"/>
</dbReference>
<dbReference type="SMART" id="SM00228">
    <property type="entry name" value="PDZ"/>
    <property type="match status" value="2"/>
</dbReference>
<keyword evidence="12" id="KW-0346">Stress response</keyword>
<keyword evidence="11" id="KW-0720">Serine protease</keyword>
<dbReference type="RefSeq" id="WP_088712009.1">
    <property type="nucleotide sequence ID" value="NZ_NFZT01000001.1"/>
</dbReference>
<evidence type="ECO:0000256" key="14">
    <source>
        <dbReference type="PIRSR" id="PIRSR611782-1"/>
    </source>
</evidence>
<dbReference type="PANTHER" id="PTHR22939:SF130">
    <property type="entry name" value="PERIPLASMIC SERINE ENDOPROTEASE DEGP-LIKE-RELATED"/>
    <property type="match status" value="1"/>
</dbReference>
<dbReference type="GO" id="GO:0042597">
    <property type="term" value="C:periplasmic space"/>
    <property type="evidence" value="ECO:0007669"/>
    <property type="project" value="UniProtKB-SubCell"/>
</dbReference>
<feature type="chain" id="PRO_5039632694" description="Probable periplasmic serine endoprotease DegP-like" evidence="17">
    <location>
        <begin position="27"/>
        <end position="524"/>
    </location>
</feature>
<dbReference type="InterPro" id="IPR036034">
    <property type="entry name" value="PDZ_sf"/>
</dbReference>
<dbReference type="NCBIfam" id="TIGR02037">
    <property type="entry name" value="degP_htrA_DO"/>
    <property type="match status" value="1"/>
</dbReference>
<dbReference type="OrthoDB" id="9758917at2"/>
<evidence type="ECO:0000256" key="6">
    <source>
        <dbReference type="ARBA" id="ARBA00022670"/>
    </source>
</evidence>
<evidence type="ECO:0000256" key="8">
    <source>
        <dbReference type="ARBA" id="ARBA00022737"/>
    </source>
</evidence>
<dbReference type="PROSITE" id="PS50106">
    <property type="entry name" value="PDZ"/>
    <property type="match status" value="1"/>
</dbReference>
<feature type="domain" description="PDZ" evidence="18">
    <location>
        <begin position="289"/>
        <end position="380"/>
    </location>
</feature>
<feature type="compositionally biased region" description="Acidic residues" evidence="16">
    <location>
        <begin position="102"/>
        <end position="112"/>
    </location>
</feature>
<evidence type="ECO:0000256" key="2">
    <source>
        <dbReference type="ARBA" id="ARBA00004418"/>
    </source>
</evidence>
<evidence type="ECO:0000256" key="13">
    <source>
        <dbReference type="ARBA" id="ARBA00032850"/>
    </source>
</evidence>
<dbReference type="Pfam" id="PF13365">
    <property type="entry name" value="Trypsin_2"/>
    <property type="match status" value="1"/>
</dbReference>
<feature type="signal peptide" evidence="17">
    <location>
        <begin position="1"/>
        <end position="26"/>
    </location>
</feature>
<evidence type="ECO:0000313" key="19">
    <source>
        <dbReference type="EMBL" id="OWV33223.1"/>
    </source>
</evidence>
<evidence type="ECO:0000256" key="15">
    <source>
        <dbReference type="PIRSR" id="PIRSR611782-2"/>
    </source>
</evidence>
<reference evidence="20" key="1">
    <citation type="submission" date="2017-05" db="EMBL/GenBank/DDBJ databases">
        <authorList>
            <person name="Lin X."/>
        </authorList>
    </citation>
    <scope>NUCLEOTIDE SEQUENCE [LARGE SCALE GENOMIC DNA]</scope>
    <source>
        <strain evidence="20">JLT2012</strain>
    </source>
</reference>
<evidence type="ECO:0000313" key="20">
    <source>
        <dbReference type="Proteomes" id="UP000198462"/>
    </source>
</evidence>
<feature type="active site" description="Charge relay system" evidence="14">
    <location>
        <position position="136"/>
    </location>
</feature>
<feature type="active site" description="Charge relay system" evidence="14">
    <location>
        <position position="245"/>
    </location>
</feature>
<comment type="catalytic activity">
    <reaction evidence="1">
        <text>Acts on substrates that are at least partially unfolded. The cleavage site P1 residue is normally between a pair of hydrophobic residues, such as Val-|-Val.</text>
        <dbReference type="EC" id="3.4.21.107"/>
    </reaction>
</comment>
<dbReference type="FunFam" id="2.40.10.120:FF:000007">
    <property type="entry name" value="Periplasmic serine endoprotease DegP-like"/>
    <property type="match status" value="1"/>
</dbReference>
<name>A0A219B4Y8_9SPHN</name>
<keyword evidence="7 17" id="KW-0732">Signal</keyword>
<feature type="binding site" evidence="15">
    <location>
        <position position="136"/>
    </location>
    <ligand>
        <name>substrate</name>
    </ligand>
</feature>
<evidence type="ECO:0000256" key="11">
    <source>
        <dbReference type="ARBA" id="ARBA00022825"/>
    </source>
</evidence>
<dbReference type="SUPFAM" id="SSF50494">
    <property type="entry name" value="Trypsin-like serine proteases"/>
    <property type="match status" value="1"/>
</dbReference>
<comment type="similarity">
    <text evidence="3">Belongs to the peptidase S1C family.</text>
</comment>
<feature type="binding site" evidence="15">
    <location>
        <begin position="243"/>
        <end position="245"/>
    </location>
    <ligand>
        <name>substrate</name>
    </ligand>
</feature>
<sequence>MTNARKALSYATAGILFGGAATFALQVPGVAQEEAPQNTEQAVTQAMPPSGAPMSFADLAERLQPAVVNISTSQQVEIQRMPFGRGSPLDELFRRFRGDPPTQDDDGGDEPETREATSLGSGFVISPDGYIVTNNHVVTNQNGTDPVDSVTVTLTDEREYEAEIIGRDPLTDLALLKVQAEGLPYVRFGNSESVRVGDWVVAIGNPFGLGGSVTAGIVSALHRNISPNPYDRYIQTDASINRGNSGGPMFDLQGNVIGINTAIFSPTGGNVGIGFAVPASQAKPVIEQLRTIGRVRRGYLGVSIQNVDDALAASFGLDEDVGEIVANVEPGGPADEAGIQRGDIILSVDGQAVTDDNNLSTIVAGSGIGRTVPVELLRNGERVRLNATLAERPTQEELAAAARGESRDLNNRSDDDNEARAPTLGITLTELTPQIRRQLRLDDDIQGVVVAEASANSDAASKGIGRGSVIVEINRQATRTPAEAAAIVERAREAGRDAVALYVKRPTDAQPVYIGVEMSAPEED</sequence>
<feature type="region of interest" description="Disordered" evidence="16">
    <location>
        <begin position="394"/>
        <end position="421"/>
    </location>
</feature>
<dbReference type="InterPro" id="IPR011782">
    <property type="entry name" value="Pept_S1C_Do"/>
</dbReference>
<comment type="caution">
    <text evidence="19">The sequence shown here is derived from an EMBL/GenBank/DDBJ whole genome shotgun (WGS) entry which is preliminary data.</text>
</comment>
<dbReference type="CDD" id="cd10839">
    <property type="entry name" value="cpPDZ1_DegP-like"/>
    <property type="match status" value="1"/>
</dbReference>
<evidence type="ECO:0000256" key="16">
    <source>
        <dbReference type="SAM" id="MobiDB-lite"/>
    </source>
</evidence>
<evidence type="ECO:0000256" key="9">
    <source>
        <dbReference type="ARBA" id="ARBA00022764"/>
    </source>
</evidence>
<keyword evidence="10" id="KW-0378">Hydrolase</keyword>
<evidence type="ECO:0000256" key="7">
    <source>
        <dbReference type="ARBA" id="ARBA00022729"/>
    </source>
</evidence>
<feature type="binding site" evidence="15">
    <location>
        <position position="172"/>
    </location>
    <ligand>
        <name>substrate</name>
    </ligand>
</feature>
<dbReference type="EC" id="3.4.21.107" evidence="4"/>
<dbReference type="Gene3D" id="2.40.10.120">
    <property type="match status" value="1"/>
</dbReference>